<evidence type="ECO:0000259" key="2">
    <source>
        <dbReference type="Pfam" id="PF15463"/>
    </source>
</evidence>
<reference evidence="3" key="1">
    <citation type="journal article" date="2020" name="Stud. Mycol.">
        <title>101 Dothideomycetes genomes: a test case for predicting lifestyles and emergence of pathogens.</title>
        <authorList>
            <person name="Haridas S."/>
            <person name="Albert R."/>
            <person name="Binder M."/>
            <person name="Bloem J."/>
            <person name="Labutti K."/>
            <person name="Salamov A."/>
            <person name="Andreopoulos B."/>
            <person name="Baker S."/>
            <person name="Barry K."/>
            <person name="Bills G."/>
            <person name="Bluhm B."/>
            <person name="Cannon C."/>
            <person name="Castanera R."/>
            <person name="Culley D."/>
            <person name="Daum C."/>
            <person name="Ezra D."/>
            <person name="Gonzalez J."/>
            <person name="Henrissat B."/>
            <person name="Kuo A."/>
            <person name="Liang C."/>
            <person name="Lipzen A."/>
            <person name="Lutzoni F."/>
            <person name="Magnuson J."/>
            <person name="Mondo S."/>
            <person name="Nolan M."/>
            <person name="Ohm R."/>
            <person name="Pangilinan J."/>
            <person name="Park H.-J."/>
            <person name="Ramirez L."/>
            <person name="Alfaro M."/>
            <person name="Sun H."/>
            <person name="Tritt A."/>
            <person name="Yoshinaga Y."/>
            <person name="Zwiers L.-H."/>
            <person name="Turgeon B."/>
            <person name="Goodwin S."/>
            <person name="Spatafora J."/>
            <person name="Crous P."/>
            <person name="Grigoriev I."/>
        </authorList>
    </citation>
    <scope>NUCLEOTIDE SEQUENCE</scope>
    <source>
        <strain evidence="3">ATCC 74209</strain>
    </source>
</reference>
<feature type="domain" description="Extracellular mutant protein 11 C-terminal" evidence="2">
    <location>
        <begin position="386"/>
        <end position="518"/>
    </location>
</feature>
<protein>
    <recommendedName>
        <fullName evidence="2">Extracellular mutant protein 11 C-terminal domain-containing protein</fullName>
    </recommendedName>
</protein>
<dbReference type="AlphaFoldDB" id="A0A9P4JCQ3"/>
<feature type="region of interest" description="Disordered" evidence="1">
    <location>
        <begin position="176"/>
        <end position="320"/>
    </location>
</feature>
<feature type="region of interest" description="Disordered" evidence="1">
    <location>
        <begin position="66"/>
        <end position="87"/>
    </location>
</feature>
<feature type="region of interest" description="Disordered" evidence="1">
    <location>
        <begin position="1"/>
        <end position="26"/>
    </location>
</feature>
<dbReference type="GO" id="GO:0001164">
    <property type="term" value="F:RNA polymerase I core promoter sequence-specific DNA binding"/>
    <property type="evidence" value="ECO:0007669"/>
    <property type="project" value="TreeGrafter"/>
</dbReference>
<dbReference type="PANTHER" id="PTHR28244:SF1">
    <property type="entry name" value="RNA POLYMERASE I-SPECIFIC TRANSCRIPTION INITIATION FACTOR RRN11"/>
    <property type="match status" value="1"/>
</dbReference>
<dbReference type="Pfam" id="PF15463">
    <property type="entry name" value="ECM11"/>
    <property type="match status" value="1"/>
</dbReference>
<comment type="caution">
    <text evidence="3">The sequence shown here is derived from an EMBL/GenBank/DDBJ whole genome shotgun (WGS) entry which is preliminary data.</text>
</comment>
<dbReference type="EMBL" id="ML994330">
    <property type="protein sequence ID" value="KAF2196755.1"/>
    <property type="molecule type" value="Genomic_DNA"/>
</dbReference>
<dbReference type="GO" id="GO:0017025">
    <property type="term" value="F:TBP-class protein binding"/>
    <property type="evidence" value="ECO:0007669"/>
    <property type="project" value="TreeGrafter"/>
</dbReference>
<evidence type="ECO:0000256" key="1">
    <source>
        <dbReference type="SAM" id="MobiDB-lite"/>
    </source>
</evidence>
<keyword evidence="4" id="KW-1185">Reference proteome</keyword>
<gene>
    <name evidence="3" type="ORF">GQ43DRAFT_444835</name>
</gene>
<feature type="region of interest" description="Disordered" evidence="1">
    <location>
        <begin position="493"/>
        <end position="527"/>
    </location>
</feature>
<feature type="compositionally biased region" description="Basic and acidic residues" evidence="1">
    <location>
        <begin position="238"/>
        <end position="247"/>
    </location>
</feature>
<feature type="compositionally biased region" description="Basic and acidic residues" evidence="1">
    <location>
        <begin position="75"/>
        <end position="87"/>
    </location>
</feature>
<dbReference type="InterPro" id="IPR053029">
    <property type="entry name" value="RNA_pol_I-specific_init_factor"/>
</dbReference>
<organism evidence="3 4">
    <name type="scientific">Delitschia confertaspora ATCC 74209</name>
    <dbReference type="NCBI Taxonomy" id="1513339"/>
    <lineage>
        <taxon>Eukaryota</taxon>
        <taxon>Fungi</taxon>
        <taxon>Dikarya</taxon>
        <taxon>Ascomycota</taxon>
        <taxon>Pezizomycotina</taxon>
        <taxon>Dothideomycetes</taxon>
        <taxon>Pleosporomycetidae</taxon>
        <taxon>Pleosporales</taxon>
        <taxon>Delitschiaceae</taxon>
        <taxon>Delitschia</taxon>
    </lineage>
</organism>
<dbReference type="InterPro" id="IPR029178">
    <property type="entry name" value="Ecm11_C"/>
</dbReference>
<dbReference type="Proteomes" id="UP000799536">
    <property type="component" value="Unassembled WGS sequence"/>
</dbReference>
<evidence type="ECO:0000313" key="3">
    <source>
        <dbReference type="EMBL" id="KAF2196755.1"/>
    </source>
</evidence>
<name>A0A9P4JCQ3_9PLEO</name>
<dbReference type="OrthoDB" id="5346740at2759"/>
<feature type="compositionally biased region" description="Low complexity" evidence="1">
    <location>
        <begin position="248"/>
        <end position="260"/>
    </location>
</feature>
<dbReference type="GO" id="GO:0042790">
    <property type="term" value="P:nucleolar large rRNA transcription by RNA polymerase I"/>
    <property type="evidence" value="ECO:0007669"/>
    <property type="project" value="TreeGrafter"/>
</dbReference>
<dbReference type="PANTHER" id="PTHR28244">
    <property type="entry name" value="RNA POLYMERASE I-SPECIFIC TRANSCRIPTION INITIATION FACTOR RRN11"/>
    <property type="match status" value="1"/>
</dbReference>
<accession>A0A9P4JCQ3</accession>
<dbReference type="GO" id="GO:0070860">
    <property type="term" value="C:RNA polymerase I core factor complex"/>
    <property type="evidence" value="ECO:0007669"/>
    <property type="project" value="TreeGrafter"/>
</dbReference>
<sequence length="527" mass="59852">MPKLGEFVRGGRRAASPQLQPSNGVDRKAIAANSKVKAGQIRLNNQPGHQQQSLQRYRLGEEIRPSQHVNPLHQQEGEGHGEFGGGVKRDPWDTDVESIDTTQNGLNLMHTEDKQPSIRDKEEFYDGRDEYGYDEDVVNHLEEPNDAQAVNPEGIRHVLQGINMARSTQEHLNRQFNLPLQERPQERSSFLGGGDSYPTTTSGRPDDSFPQLEEVSSGPVEQRESSPPPPPLPPQRQRAHEEIERLSSPDPFSPSASASHPADEMNTMRNIYQKGAAIRQTHRPDPALSFRNERAQENFPSRVPPSQTPRHETTAQVNEPSVFRLAAPLNEPRQNPRVQINAPVPERGLARPQNPVPQPIRLVQPTVTLPVQTQSRSEPEATVENDYDDATLFHKHYEALKNESFDFDPNAGPPVLSEDMQRKSLHDRLEHVHTSLAVDDQARFFTSLPAAEWEDSGDWFLERFQSIILKMKETRQQKRRLAQEFECEIEKRHDHVAKKQRQVENSMGKMRNQGQVLLPKSPRKNRA</sequence>
<evidence type="ECO:0000313" key="4">
    <source>
        <dbReference type="Proteomes" id="UP000799536"/>
    </source>
</evidence>
<proteinExistence type="predicted"/>